<evidence type="ECO:0000313" key="1">
    <source>
        <dbReference type="EMBL" id="SPD74273.1"/>
    </source>
</evidence>
<gene>
    <name evidence="1" type="ORF">PITCH_A2200001</name>
</gene>
<dbReference type="AlphaFoldDB" id="A0A445MXW7"/>
<proteinExistence type="predicted"/>
<reference evidence="1" key="1">
    <citation type="submission" date="2018-01" db="EMBL/GenBank/DDBJ databases">
        <authorList>
            <person name="Regsiter A."/>
            <person name="William W."/>
        </authorList>
    </citation>
    <scope>NUCLEOTIDE SEQUENCE</scope>
    <source>
        <strain evidence="1">TRIP AH-1</strain>
    </source>
</reference>
<dbReference type="EMBL" id="OJIN01000136">
    <property type="protein sequence ID" value="SPD74273.1"/>
    <property type="molecule type" value="Genomic_DNA"/>
</dbReference>
<name>A0A445MXW7_9BACT</name>
<protein>
    <submittedName>
        <fullName evidence="1">Uncharacterized protein</fullName>
    </submittedName>
</protein>
<sequence>MLIAEMKKIEAALAVVKDSETMLINLRFSIRSESSGCDFGISGLVPYLNATKRALRVRMFGIAIRALWLRVGRKTQFGR</sequence>
<organism evidence="1">
    <name type="scientific">uncultured Desulfobacterium sp</name>
    <dbReference type="NCBI Taxonomy" id="201089"/>
    <lineage>
        <taxon>Bacteria</taxon>
        <taxon>Pseudomonadati</taxon>
        <taxon>Thermodesulfobacteriota</taxon>
        <taxon>Desulfobacteria</taxon>
        <taxon>Desulfobacterales</taxon>
        <taxon>Desulfobacteriaceae</taxon>
        <taxon>Desulfobacterium</taxon>
        <taxon>environmental samples</taxon>
    </lineage>
</organism>
<accession>A0A445MXW7</accession>